<name>A0A9W6UY05_9ACTN</name>
<proteinExistence type="predicted"/>
<dbReference type="EMBL" id="BSRZ01000010">
    <property type="protein sequence ID" value="GLW65777.1"/>
    <property type="molecule type" value="Genomic_DNA"/>
</dbReference>
<protein>
    <submittedName>
        <fullName evidence="1">Uncharacterized protein</fullName>
    </submittedName>
</protein>
<reference evidence="1" key="1">
    <citation type="submission" date="2023-02" db="EMBL/GenBank/DDBJ databases">
        <title>Actinomadura rubrobrunea NBRC 14622.</title>
        <authorList>
            <person name="Ichikawa N."/>
            <person name="Sato H."/>
            <person name="Tonouchi N."/>
        </authorList>
    </citation>
    <scope>NUCLEOTIDE SEQUENCE</scope>
    <source>
        <strain evidence="1">NBRC 14622</strain>
    </source>
</reference>
<sequence>MLEALGKIEVLVEDRFLGNILQGVHERLSLAVFVSRFHDAQNRINTLPHTRAISQLPRIFHHA</sequence>
<gene>
    <name evidence="1" type="ORF">Arub01_40210</name>
</gene>
<accession>A0A9W6UY05</accession>
<keyword evidence="2" id="KW-1185">Reference proteome</keyword>
<evidence type="ECO:0000313" key="1">
    <source>
        <dbReference type="EMBL" id="GLW65777.1"/>
    </source>
</evidence>
<dbReference type="AlphaFoldDB" id="A0A9W6UY05"/>
<dbReference type="Proteomes" id="UP001165124">
    <property type="component" value="Unassembled WGS sequence"/>
</dbReference>
<evidence type="ECO:0000313" key="2">
    <source>
        <dbReference type="Proteomes" id="UP001165124"/>
    </source>
</evidence>
<comment type="caution">
    <text evidence="1">The sequence shown here is derived from an EMBL/GenBank/DDBJ whole genome shotgun (WGS) entry which is preliminary data.</text>
</comment>
<organism evidence="1 2">
    <name type="scientific">Actinomadura rubrobrunea</name>
    <dbReference type="NCBI Taxonomy" id="115335"/>
    <lineage>
        <taxon>Bacteria</taxon>
        <taxon>Bacillati</taxon>
        <taxon>Actinomycetota</taxon>
        <taxon>Actinomycetes</taxon>
        <taxon>Streptosporangiales</taxon>
        <taxon>Thermomonosporaceae</taxon>
        <taxon>Actinomadura</taxon>
    </lineage>
</organism>